<dbReference type="Pfam" id="PF01478">
    <property type="entry name" value="Peptidase_A24"/>
    <property type="match status" value="1"/>
</dbReference>
<reference evidence="3 4" key="1">
    <citation type="submission" date="2016-12" db="EMBL/GenBank/DDBJ databases">
        <authorList>
            <person name="Song W.-J."/>
            <person name="Kurnit D.M."/>
        </authorList>
    </citation>
    <scope>NUCLEOTIDE SEQUENCE [LARGE SCALE GENOMIC DNA]</scope>
    <source>
        <strain evidence="3 4">PCL1601</strain>
    </source>
</reference>
<feature type="transmembrane region" description="Helical" evidence="1">
    <location>
        <begin position="138"/>
        <end position="155"/>
    </location>
</feature>
<dbReference type="EMBL" id="MSCT01000005">
    <property type="protein sequence ID" value="OLF55703.1"/>
    <property type="molecule type" value="Genomic_DNA"/>
</dbReference>
<feature type="transmembrane region" description="Helical" evidence="1">
    <location>
        <begin position="92"/>
        <end position="117"/>
    </location>
</feature>
<keyword evidence="1" id="KW-0812">Transmembrane</keyword>
<name>A0A1Q8EVA0_9PSED</name>
<evidence type="ECO:0000256" key="1">
    <source>
        <dbReference type="SAM" id="Phobius"/>
    </source>
</evidence>
<proteinExistence type="predicted"/>
<dbReference type="Proteomes" id="UP000185578">
    <property type="component" value="Unassembled WGS sequence"/>
</dbReference>
<sequence>MDTLLVFGWLTACAVQDISQRRIANLLTLGVAALALAYLLLSGSTWWGARAAEGGWALLLALVFTLPGYVLGRMGAGDVKLMAALGLLTDPLHVLGTFIGAGATSLLWFLLIPRGWVYIGQGLRTHLRYLDPQQSKKYAFAPFVLLGMVLTVLLIH</sequence>
<organism evidence="3 4">
    <name type="scientific">Pseudomonas chlororaphis</name>
    <dbReference type="NCBI Taxonomy" id="587753"/>
    <lineage>
        <taxon>Bacteria</taxon>
        <taxon>Pseudomonadati</taxon>
        <taxon>Pseudomonadota</taxon>
        <taxon>Gammaproteobacteria</taxon>
        <taxon>Pseudomonadales</taxon>
        <taxon>Pseudomonadaceae</taxon>
        <taxon>Pseudomonas</taxon>
    </lineage>
</organism>
<evidence type="ECO:0000313" key="3">
    <source>
        <dbReference type="EMBL" id="OLF55703.1"/>
    </source>
</evidence>
<protein>
    <submittedName>
        <fullName evidence="3">Prepilin peptidase</fullName>
    </submittedName>
</protein>
<feature type="transmembrane region" description="Helical" evidence="1">
    <location>
        <begin position="54"/>
        <end position="72"/>
    </location>
</feature>
<accession>A0A1Q8EVA0</accession>
<evidence type="ECO:0000313" key="4">
    <source>
        <dbReference type="Proteomes" id="UP000185578"/>
    </source>
</evidence>
<dbReference type="OrthoDB" id="5600918at2"/>
<keyword evidence="1" id="KW-0472">Membrane</keyword>
<feature type="transmembrane region" description="Helical" evidence="1">
    <location>
        <begin position="24"/>
        <end position="42"/>
    </location>
</feature>
<keyword evidence="1" id="KW-1133">Transmembrane helix</keyword>
<dbReference type="RefSeq" id="WP_075117701.1">
    <property type="nucleotide sequence ID" value="NZ_MSCT01000005.1"/>
</dbReference>
<dbReference type="AlphaFoldDB" id="A0A1Q8EVA0"/>
<feature type="domain" description="Prepilin type IV endopeptidase peptidase" evidence="2">
    <location>
        <begin position="4"/>
        <end position="109"/>
    </location>
</feature>
<dbReference type="GO" id="GO:0004190">
    <property type="term" value="F:aspartic-type endopeptidase activity"/>
    <property type="evidence" value="ECO:0007669"/>
    <property type="project" value="InterPro"/>
</dbReference>
<dbReference type="InterPro" id="IPR000045">
    <property type="entry name" value="Prepilin_IV_endopep_pep"/>
</dbReference>
<evidence type="ECO:0000259" key="2">
    <source>
        <dbReference type="Pfam" id="PF01478"/>
    </source>
</evidence>
<gene>
    <name evidence="3" type="ORF">BTN82_03010</name>
</gene>
<dbReference type="GO" id="GO:0016020">
    <property type="term" value="C:membrane"/>
    <property type="evidence" value="ECO:0007669"/>
    <property type="project" value="InterPro"/>
</dbReference>
<comment type="caution">
    <text evidence="3">The sequence shown here is derived from an EMBL/GenBank/DDBJ whole genome shotgun (WGS) entry which is preliminary data.</text>
</comment>
<dbReference type="Gene3D" id="1.20.120.1220">
    <property type="match status" value="1"/>
</dbReference>